<reference evidence="1 2" key="1">
    <citation type="journal article" date="2019" name="Sci. Rep.">
        <title>Orb-weaving spider Araneus ventricosus genome elucidates the spidroin gene catalogue.</title>
        <authorList>
            <person name="Kono N."/>
            <person name="Nakamura H."/>
            <person name="Ohtoshi R."/>
            <person name="Moran D.A.P."/>
            <person name="Shinohara A."/>
            <person name="Yoshida Y."/>
            <person name="Fujiwara M."/>
            <person name="Mori M."/>
            <person name="Tomita M."/>
            <person name="Arakawa K."/>
        </authorList>
    </citation>
    <scope>NUCLEOTIDE SEQUENCE [LARGE SCALE GENOMIC DNA]</scope>
</reference>
<name>A0A4Y2GWD5_ARAVE</name>
<keyword evidence="2" id="KW-1185">Reference proteome</keyword>
<dbReference type="Proteomes" id="UP000499080">
    <property type="component" value="Unassembled WGS sequence"/>
</dbReference>
<proteinExistence type="predicted"/>
<gene>
    <name evidence="1" type="ORF">AVEN_228625_1</name>
</gene>
<evidence type="ECO:0000313" key="2">
    <source>
        <dbReference type="Proteomes" id="UP000499080"/>
    </source>
</evidence>
<evidence type="ECO:0000313" key="1">
    <source>
        <dbReference type="EMBL" id="GBM58322.1"/>
    </source>
</evidence>
<organism evidence="1 2">
    <name type="scientific">Araneus ventricosus</name>
    <name type="common">Orbweaver spider</name>
    <name type="synonym">Epeira ventricosa</name>
    <dbReference type="NCBI Taxonomy" id="182803"/>
    <lineage>
        <taxon>Eukaryota</taxon>
        <taxon>Metazoa</taxon>
        <taxon>Ecdysozoa</taxon>
        <taxon>Arthropoda</taxon>
        <taxon>Chelicerata</taxon>
        <taxon>Arachnida</taxon>
        <taxon>Araneae</taxon>
        <taxon>Araneomorphae</taxon>
        <taxon>Entelegynae</taxon>
        <taxon>Araneoidea</taxon>
        <taxon>Araneidae</taxon>
        <taxon>Araneus</taxon>
    </lineage>
</organism>
<accession>A0A4Y2GWD5</accession>
<dbReference type="EMBL" id="BGPR01001630">
    <property type="protein sequence ID" value="GBM58322.1"/>
    <property type="molecule type" value="Genomic_DNA"/>
</dbReference>
<comment type="caution">
    <text evidence="1">The sequence shown here is derived from an EMBL/GenBank/DDBJ whole genome shotgun (WGS) entry which is preliminary data.</text>
</comment>
<dbReference type="AlphaFoldDB" id="A0A4Y2GWD5"/>
<protein>
    <submittedName>
        <fullName evidence="1">Uncharacterized protein</fullName>
    </submittedName>
</protein>
<sequence length="80" mass="9003">MLLSCVCEKLQQVQAWLETKKDHEMGLDHTQEPLPKKSEEDPTLVHSLMHFPALTEKVLRMHVDAGKAACITLPVNIALD</sequence>